<dbReference type="EMBL" id="CP059673">
    <property type="protein sequence ID" value="QRW26751.1"/>
    <property type="molecule type" value="Genomic_DNA"/>
</dbReference>
<gene>
    <name evidence="1" type="ORF">RhiXN_01346</name>
</gene>
<dbReference type="AlphaFoldDB" id="A0A8H8PAJ3"/>
<sequence length="218" mass="24249">MATSTSLNIAKHQTLAQNNPRRRPIRIAADVLADSATNLGNLPGLKESAQAAGDIFKALKGPVRNDIIAQGLINYLDEICYTAQYAGADKACPEYLEDLQQTREAVVELKNKTYGMQFACQYDIEKQISKMKEEMMMRTLLLSVEGGVSGLRANAQAVEIIQQLKLVAEALADVQEELAFTKRQVAQQSYLVNHMDFCPLAMFGNLIDIKIKVYFILF</sequence>
<accession>A0A8H8PAJ3</accession>
<name>A0A8H8PAJ3_9AGAM</name>
<proteinExistence type="predicted"/>
<protein>
    <submittedName>
        <fullName evidence="1">Uncharacterized protein</fullName>
    </submittedName>
</protein>
<reference evidence="1" key="1">
    <citation type="submission" date="2020-05" db="EMBL/GenBank/DDBJ databases">
        <title>Evolutionary and genomic comparisons of hybrid uninucleate and nonhybrid Rhizoctonia fungi.</title>
        <authorList>
            <person name="Li C."/>
            <person name="Chen X."/>
        </authorList>
    </citation>
    <scope>NUCLEOTIDE SEQUENCE</scope>
    <source>
        <strain evidence="1">AG-1 IA</strain>
    </source>
</reference>
<evidence type="ECO:0000313" key="2">
    <source>
        <dbReference type="Proteomes" id="UP000650533"/>
    </source>
</evidence>
<dbReference type="KEGG" id="rsx:RhiXN_01346"/>
<organism evidence="1 2">
    <name type="scientific">Rhizoctonia solani</name>
    <dbReference type="NCBI Taxonomy" id="456999"/>
    <lineage>
        <taxon>Eukaryota</taxon>
        <taxon>Fungi</taxon>
        <taxon>Dikarya</taxon>
        <taxon>Basidiomycota</taxon>
        <taxon>Agaricomycotina</taxon>
        <taxon>Agaricomycetes</taxon>
        <taxon>Cantharellales</taxon>
        <taxon>Ceratobasidiaceae</taxon>
        <taxon>Rhizoctonia</taxon>
    </lineage>
</organism>
<dbReference type="RefSeq" id="XP_043186988.1">
    <property type="nucleotide sequence ID" value="XM_043321165.1"/>
</dbReference>
<dbReference type="Proteomes" id="UP000650533">
    <property type="component" value="Chromosome 16"/>
</dbReference>
<evidence type="ECO:0000313" key="1">
    <source>
        <dbReference type="EMBL" id="QRW26751.1"/>
    </source>
</evidence>
<dbReference type="GeneID" id="67023628"/>